<feature type="transmembrane region" description="Helical" evidence="6">
    <location>
        <begin position="173"/>
        <end position="195"/>
    </location>
</feature>
<evidence type="ECO:0000256" key="4">
    <source>
        <dbReference type="ARBA" id="ARBA00022989"/>
    </source>
</evidence>
<protein>
    <submittedName>
        <fullName evidence="8">General substrate transporter</fullName>
    </submittedName>
</protein>
<feature type="transmembrane region" description="Helical" evidence="6">
    <location>
        <begin position="362"/>
        <end position="384"/>
    </location>
</feature>
<dbReference type="PANTHER" id="PTHR48022:SF68">
    <property type="entry name" value="MAJOR FACILITATOR SUPERFAMILY (MFS) PROFILE DOMAIN-CONTAINING PROTEIN-RELATED"/>
    <property type="match status" value="1"/>
</dbReference>
<dbReference type="InterPro" id="IPR036259">
    <property type="entry name" value="MFS_trans_sf"/>
</dbReference>
<evidence type="ECO:0000256" key="3">
    <source>
        <dbReference type="ARBA" id="ARBA00022692"/>
    </source>
</evidence>
<comment type="similarity">
    <text evidence="2">Belongs to the major facilitator superfamily. Sugar transporter (TC 2.A.1.1) family.</text>
</comment>
<dbReference type="SUPFAM" id="SSF103473">
    <property type="entry name" value="MFS general substrate transporter"/>
    <property type="match status" value="1"/>
</dbReference>
<dbReference type="InterPro" id="IPR050360">
    <property type="entry name" value="MFS_Sugar_Transporters"/>
</dbReference>
<evidence type="ECO:0000256" key="5">
    <source>
        <dbReference type="ARBA" id="ARBA00023136"/>
    </source>
</evidence>
<dbReference type="OrthoDB" id="6612291at2759"/>
<proteinExistence type="inferred from homology"/>
<feature type="transmembrane region" description="Helical" evidence="6">
    <location>
        <begin position="328"/>
        <end position="347"/>
    </location>
</feature>
<feature type="transmembrane region" description="Helical" evidence="6">
    <location>
        <begin position="148"/>
        <end position="167"/>
    </location>
</feature>
<feature type="transmembrane region" description="Helical" evidence="6">
    <location>
        <begin position="424"/>
        <end position="447"/>
    </location>
</feature>
<feature type="domain" description="Major facilitator superfamily (MFS) profile" evidence="7">
    <location>
        <begin position="67"/>
        <end position="515"/>
    </location>
</feature>
<evidence type="ECO:0000259" key="7">
    <source>
        <dbReference type="PROSITE" id="PS50850"/>
    </source>
</evidence>
<dbReference type="FunFam" id="1.20.1250.20:FF:000078">
    <property type="entry name" value="MFS maltose transporter, putative"/>
    <property type="match status" value="1"/>
</dbReference>
<dbReference type="PROSITE" id="PS50850">
    <property type="entry name" value="MFS"/>
    <property type="match status" value="1"/>
</dbReference>
<gene>
    <name evidence="8" type="ORF">BCR39DRAFT_513190</name>
</gene>
<feature type="transmembrane region" description="Helical" evidence="6">
    <location>
        <begin position="68"/>
        <end position="88"/>
    </location>
</feature>
<dbReference type="Pfam" id="PF00083">
    <property type="entry name" value="Sugar_tr"/>
    <property type="match status" value="1"/>
</dbReference>
<dbReference type="AlphaFoldDB" id="A0A1Y2BMF8"/>
<evidence type="ECO:0000313" key="9">
    <source>
        <dbReference type="Proteomes" id="UP000193986"/>
    </source>
</evidence>
<evidence type="ECO:0000256" key="6">
    <source>
        <dbReference type="SAM" id="Phobius"/>
    </source>
</evidence>
<keyword evidence="9" id="KW-1185">Reference proteome</keyword>
<dbReference type="InterPro" id="IPR005829">
    <property type="entry name" value="Sugar_transporter_CS"/>
</dbReference>
<accession>A0A1Y2BMF8</accession>
<dbReference type="EMBL" id="MCFC01000001">
    <property type="protein sequence ID" value="ORY35933.1"/>
    <property type="molecule type" value="Genomic_DNA"/>
</dbReference>
<reference evidence="8 9" key="1">
    <citation type="submission" date="2016-07" db="EMBL/GenBank/DDBJ databases">
        <title>Pervasive Adenine N6-methylation of Active Genes in Fungi.</title>
        <authorList>
            <consortium name="DOE Joint Genome Institute"/>
            <person name="Mondo S.J."/>
            <person name="Dannebaum R.O."/>
            <person name="Kuo R.C."/>
            <person name="Labutti K."/>
            <person name="Haridas S."/>
            <person name="Kuo A."/>
            <person name="Salamov A."/>
            <person name="Ahrendt S.R."/>
            <person name="Lipzen A."/>
            <person name="Sullivan W."/>
            <person name="Andreopoulos W.B."/>
            <person name="Clum A."/>
            <person name="Lindquist E."/>
            <person name="Daum C."/>
            <person name="Ramamoorthy G.K."/>
            <person name="Gryganskyi A."/>
            <person name="Culley D."/>
            <person name="Magnuson J.K."/>
            <person name="James T.Y."/>
            <person name="O'Malley M.A."/>
            <person name="Stajich J.E."/>
            <person name="Spatafora J.W."/>
            <person name="Visel A."/>
            <person name="Grigoriev I.V."/>
        </authorList>
    </citation>
    <scope>NUCLEOTIDE SEQUENCE [LARGE SCALE GENOMIC DNA]</scope>
    <source>
        <strain evidence="8 9">68-887.2</strain>
    </source>
</reference>
<dbReference type="PANTHER" id="PTHR48022">
    <property type="entry name" value="PLASTIDIC GLUCOSE TRANSPORTER 4"/>
    <property type="match status" value="1"/>
</dbReference>
<dbReference type="InParanoid" id="A0A1Y2BMF8"/>
<dbReference type="Gene3D" id="1.20.1250.20">
    <property type="entry name" value="MFS general substrate transporter like domains"/>
    <property type="match status" value="1"/>
</dbReference>
<feature type="transmembrane region" description="Helical" evidence="6">
    <location>
        <begin position="240"/>
        <end position="258"/>
    </location>
</feature>
<dbReference type="GO" id="GO:0016020">
    <property type="term" value="C:membrane"/>
    <property type="evidence" value="ECO:0007669"/>
    <property type="project" value="UniProtKB-SubCell"/>
</dbReference>
<dbReference type="STRING" id="71784.A0A1Y2BMF8"/>
<feature type="transmembrane region" description="Helical" evidence="6">
    <location>
        <begin position="492"/>
        <end position="511"/>
    </location>
</feature>
<dbReference type="PROSITE" id="PS00216">
    <property type="entry name" value="SUGAR_TRANSPORT_1"/>
    <property type="match status" value="1"/>
</dbReference>
<feature type="transmembrane region" description="Helical" evidence="6">
    <location>
        <begin position="207"/>
        <end position="228"/>
    </location>
</feature>
<name>A0A1Y2BMF8_9TREE</name>
<feature type="transmembrane region" description="Helical" evidence="6">
    <location>
        <begin position="459"/>
        <end position="480"/>
    </location>
</feature>
<comment type="caution">
    <text evidence="8">The sequence shown here is derived from an EMBL/GenBank/DDBJ whole genome shotgun (WGS) entry which is preliminary data.</text>
</comment>
<evidence type="ECO:0000256" key="2">
    <source>
        <dbReference type="ARBA" id="ARBA00010992"/>
    </source>
</evidence>
<keyword evidence="3 6" id="KW-0812">Transmembrane</keyword>
<feature type="transmembrane region" description="Helical" evidence="6">
    <location>
        <begin position="391"/>
        <end position="412"/>
    </location>
</feature>
<comment type="subcellular location">
    <subcellularLocation>
        <location evidence="1">Membrane</location>
        <topology evidence="1">Multi-pass membrane protein</topology>
    </subcellularLocation>
</comment>
<dbReference type="InterPro" id="IPR005828">
    <property type="entry name" value="MFS_sugar_transport-like"/>
</dbReference>
<dbReference type="Proteomes" id="UP000193986">
    <property type="component" value="Unassembled WGS sequence"/>
</dbReference>
<keyword evidence="5 6" id="KW-0472">Membrane</keyword>
<dbReference type="InterPro" id="IPR020846">
    <property type="entry name" value="MFS_dom"/>
</dbReference>
<keyword evidence="4 6" id="KW-1133">Transmembrane helix</keyword>
<evidence type="ECO:0000256" key="1">
    <source>
        <dbReference type="ARBA" id="ARBA00004141"/>
    </source>
</evidence>
<sequence length="549" mass="60747">MDPPQQVIDQSEAVLELRQDHIRHMLDEKPEAITVEDTKSGEFGVSGLLRSNYAGMPPSQVIRKFYRMYLFGLGGGLAGMYIGYTLSAPGNIVANPGFINQFGTVRDATGALALNAKYVSLWSGFNYVSQIFSQAVSPIIGDRFGRRINMYLFTFSMILAIIVEIVAKDWKAYLGAKILIGIACGFLGTTCVTYLSEMVMPQMRGSILAAFSFSWQIGSLTSAVGLQVLEQSNPLAFRRIFYSEFVIVGIWMIALVLLPESPVWLAMKDRDDKGKKALKWLVGNVQGYDLDHEWAVIRSEVADSRKISTKQGSNDWVALFKWKNFRRALISTLPFTYQNFIGVPLVFGQTTYFFQNAGLKNAFTASVIISCIGLAGLGASIYLIERLGRRTLVIWGAAIMIVSDMVIGGLGIPKITPGLGTGLITISCIWMFAYQTSLGPIGWTALVEISSPVLRAKTASVATILQSFSGVLFNYTVPFMLSDQYAGWGAKIGFFFGGISVLYWIPCYFFFPETKNRTYAELDELFERDIPPRLFHKTITAAQGEDITA</sequence>
<organism evidence="8 9">
    <name type="scientific">Naematelia encephala</name>
    <dbReference type="NCBI Taxonomy" id="71784"/>
    <lineage>
        <taxon>Eukaryota</taxon>
        <taxon>Fungi</taxon>
        <taxon>Dikarya</taxon>
        <taxon>Basidiomycota</taxon>
        <taxon>Agaricomycotina</taxon>
        <taxon>Tremellomycetes</taxon>
        <taxon>Tremellales</taxon>
        <taxon>Naemateliaceae</taxon>
        <taxon>Naematelia</taxon>
    </lineage>
</organism>
<dbReference type="PROSITE" id="PS00217">
    <property type="entry name" value="SUGAR_TRANSPORT_2"/>
    <property type="match status" value="1"/>
</dbReference>
<dbReference type="GO" id="GO:0005351">
    <property type="term" value="F:carbohydrate:proton symporter activity"/>
    <property type="evidence" value="ECO:0007669"/>
    <property type="project" value="TreeGrafter"/>
</dbReference>
<evidence type="ECO:0000313" key="8">
    <source>
        <dbReference type="EMBL" id="ORY35933.1"/>
    </source>
</evidence>